<dbReference type="EMBL" id="CATOUU010000444">
    <property type="protein sequence ID" value="CAI9930012.1"/>
    <property type="molecule type" value="Genomic_DNA"/>
</dbReference>
<reference evidence="3 5" key="2">
    <citation type="submission" date="2024-07" db="EMBL/GenBank/DDBJ databases">
        <authorList>
            <person name="Akdeniz Z."/>
        </authorList>
    </citation>
    <scope>NUCLEOTIDE SEQUENCE [LARGE SCALE GENOMIC DNA]</scope>
</reference>
<sequence length="131" mass="15352">MNEFRFYIPIKNVNQELEFAIEFKMSSETIWANNENRNFKQTIKQVGLLKLYHLATDSQGPDLLEFVIDQVTDKMKFVKEQITTLLEDITRQSQKIQSRLYLSKISLSTAIAKFQEKQIHILHIMQSGADQ</sequence>
<evidence type="ECO:0000313" key="2">
    <source>
        <dbReference type="EMBL" id="CAI9944659.1"/>
    </source>
</evidence>
<dbReference type="EMBL" id="CAXDID020000233">
    <property type="protein sequence ID" value="CAL6061002.1"/>
    <property type="molecule type" value="Genomic_DNA"/>
</dbReference>
<organism evidence="1">
    <name type="scientific">Hexamita inflata</name>
    <dbReference type="NCBI Taxonomy" id="28002"/>
    <lineage>
        <taxon>Eukaryota</taxon>
        <taxon>Metamonada</taxon>
        <taxon>Diplomonadida</taxon>
        <taxon>Hexamitidae</taxon>
        <taxon>Hexamitinae</taxon>
        <taxon>Hexamita</taxon>
    </lineage>
</organism>
<dbReference type="Proteomes" id="UP001642409">
    <property type="component" value="Unassembled WGS sequence"/>
</dbReference>
<evidence type="ECO:0000313" key="3">
    <source>
        <dbReference type="EMBL" id="CAL6015713.1"/>
    </source>
</evidence>
<dbReference type="EMBL" id="CATOUU010000730">
    <property type="protein sequence ID" value="CAI9944659.1"/>
    <property type="molecule type" value="Genomic_DNA"/>
</dbReference>
<comment type="caution">
    <text evidence="1">The sequence shown here is derived from an EMBL/GenBank/DDBJ whole genome shotgun (WGS) entry which is preliminary data.</text>
</comment>
<evidence type="ECO:0000313" key="1">
    <source>
        <dbReference type="EMBL" id="CAI9930012.1"/>
    </source>
</evidence>
<protein>
    <submittedName>
        <fullName evidence="1">CBM21 domain superfamily</fullName>
    </submittedName>
    <submittedName>
        <fullName evidence="3">CBM21_domain superfamily</fullName>
    </submittedName>
</protein>
<dbReference type="InterPro" id="IPR038175">
    <property type="entry name" value="CBM21_dom_sf"/>
</dbReference>
<proteinExistence type="predicted"/>
<dbReference type="EMBL" id="CAXDID020000074">
    <property type="protein sequence ID" value="CAL6015713.1"/>
    <property type="molecule type" value="Genomic_DNA"/>
</dbReference>
<accession>A0AA86TWT8</accession>
<gene>
    <name evidence="1" type="ORF">HINF_LOCUS17657</name>
    <name evidence="3" type="ORF">HINF_LOCUS25101</name>
    <name evidence="2" type="ORF">HINF_LOCUS32304</name>
    <name evidence="4" type="ORF">HINF_LOCUS49496</name>
</gene>
<evidence type="ECO:0000313" key="5">
    <source>
        <dbReference type="Proteomes" id="UP001642409"/>
    </source>
</evidence>
<dbReference type="Gene3D" id="2.60.40.2440">
    <property type="entry name" value="Carbohydrate binding type-21 domain"/>
    <property type="match status" value="1"/>
</dbReference>
<reference evidence="1" key="1">
    <citation type="submission" date="2023-06" db="EMBL/GenBank/DDBJ databases">
        <authorList>
            <person name="Kurt Z."/>
        </authorList>
    </citation>
    <scope>NUCLEOTIDE SEQUENCE</scope>
</reference>
<dbReference type="AlphaFoldDB" id="A0AA86TWT8"/>
<name>A0AA86TWT8_9EUKA</name>
<evidence type="ECO:0000313" key="4">
    <source>
        <dbReference type="EMBL" id="CAL6061002.1"/>
    </source>
</evidence>
<keyword evidence="5" id="KW-1185">Reference proteome</keyword>